<feature type="region of interest" description="Disordered" evidence="6">
    <location>
        <begin position="668"/>
        <end position="700"/>
    </location>
</feature>
<evidence type="ECO:0000256" key="1">
    <source>
        <dbReference type="ARBA" id="ARBA00000085"/>
    </source>
</evidence>
<gene>
    <name evidence="9" type="ORF">GCM10010411_38800</name>
</gene>
<evidence type="ECO:0000259" key="8">
    <source>
        <dbReference type="PROSITE" id="PS50906"/>
    </source>
</evidence>
<accession>A0ABN3PVY5</accession>
<evidence type="ECO:0000256" key="3">
    <source>
        <dbReference type="ARBA" id="ARBA00022553"/>
    </source>
</evidence>
<dbReference type="Pfam" id="PF08376">
    <property type="entry name" value="NIT"/>
    <property type="match status" value="1"/>
</dbReference>
<feature type="compositionally biased region" description="Gly residues" evidence="6">
    <location>
        <begin position="270"/>
        <end position="279"/>
    </location>
</feature>
<dbReference type="EMBL" id="BAAATD010000005">
    <property type="protein sequence ID" value="GAA2601381.1"/>
    <property type="molecule type" value="Genomic_DNA"/>
</dbReference>
<dbReference type="Proteomes" id="UP001501509">
    <property type="component" value="Unassembled WGS sequence"/>
</dbReference>
<feature type="region of interest" description="Disordered" evidence="6">
    <location>
        <begin position="252"/>
        <end position="313"/>
    </location>
</feature>
<evidence type="ECO:0000256" key="4">
    <source>
        <dbReference type="ARBA" id="ARBA00022679"/>
    </source>
</evidence>
<keyword evidence="7" id="KW-0812">Transmembrane</keyword>
<feature type="region of interest" description="Disordered" evidence="6">
    <location>
        <begin position="724"/>
        <end position="856"/>
    </location>
</feature>
<dbReference type="PANTHER" id="PTHR45436:SF5">
    <property type="entry name" value="SENSOR HISTIDINE KINASE TRCS"/>
    <property type="match status" value="1"/>
</dbReference>
<comment type="catalytic activity">
    <reaction evidence="1">
        <text>ATP + protein L-histidine = ADP + protein N-phospho-L-histidine.</text>
        <dbReference type="EC" id="2.7.13.3"/>
    </reaction>
</comment>
<dbReference type="EC" id="2.7.13.3" evidence="2"/>
<evidence type="ECO:0000256" key="5">
    <source>
        <dbReference type="ARBA" id="ARBA00022777"/>
    </source>
</evidence>
<keyword evidence="5" id="KW-0418">Kinase</keyword>
<feature type="compositionally biased region" description="Low complexity" evidence="6">
    <location>
        <begin position="793"/>
        <end position="806"/>
    </location>
</feature>
<feature type="transmembrane region" description="Helical" evidence="7">
    <location>
        <begin position="346"/>
        <end position="369"/>
    </location>
</feature>
<dbReference type="Gene3D" id="3.30.565.10">
    <property type="entry name" value="Histidine kinase-like ATPase, C-terminal domain"/>
    <property type="match status" value="1"/>
</dbReference>
<dbReference type="InterPro" id="IPR013587">
    <property type="entry name" value="Nitrate/nitrite_sensing"/>
</dbReference>
<protein>
    <recommendedName>
        <fullName evidence="2">histidine kinase</fullName>
        <ecNumber evidence="2">2.7.13.3</ecNumber>
    </recommendedName>
</protein>
<keyword evidence="7" id="KW-1133">Transmembrane helix</keyword>
<dbReference type="InterPro" id="IPR003594">
    <property type="entry name" value="HATPase_dom"/>
</dbReference>
<dbReference type="SUPFAM" id="SSF55874">
    <property type="entry name" value="ATPase domain of HSP90 chaperone/DNA topoisomerase II/histidine kinase"/>
    <property type="match status" value="1"/>
</dbReference>
<keyword evidence="10" id="KW-1185">Reference proteome</keyword>
<name>A0ABN3PVY5_9ACTN</name>
<feature type="compositionally biased region" description="Basic and acidic residues" evidence="6">
    <location>
        <begin position="843"/>
        <end position="856"/>
    </location>
</feature>
<evidence type="ECO:0000313" key="10">
    <source>
        <dbReference type="Proteomes" id="UP001501509"/>
    </source>
</evidence>
<keyword evidence="3" id="KW-0597">Phosphoprotein</keyword>
<dbReference type="PANTHER" id="PTHR45436">
    <property type="entry name" value="SENSOR HISTIDINE KINASE YKOH"/>
    <property type="match status" value="1"/>
</dbReference>
<feature type="domain" description="NIT" evidence="8">
    <location>
        <begin position="54"/>
        <end position="342"/>
    </location>
</feature>
<comment type="caution">
    <text evidence="9">The sequence shown here is derived from an EMBL/GenBank/DDBJ whole genome shotgun (WGS) entry which is preliminary data.</text>
</comment>
<dbReference type="PROSITE" id="PS50906">
    <property type="entry name" value="NIT"/>
    <property type="match status" value="1"/>
</dbReference>
<evidence type="ECO:0000313" key="9">
    <source>
        <dbReference type="EMBL" id="GAA2601381.1"/>
    </source>
</evidence>
<evidence type="ECO:0000256" key="2">
    <source>
        <dbReference type="ARBA" id="ARBA00012438"/>
    </source>
</evidence>
<dbReference type="InterPro" id="IPR050428">
    <property type="entry name" value="TCS_sensor_his_kinase"/>
</dbReference>
<dbReference type="Pfam" id="PF02518">
    <property type="entry name" value="HATPase_c"/>
    <property type="match status" value="1"/>
</dbReference>
<feature type="compositionally biased region" description="Pro residues" evidence="6">
    <location>
        <begin position="730"/>
        <end position="743"/>
    </location>
</feature>
<sequence>MFRRIASSIRMRITLLILVPLLALVGLWAFVTGITYGDARQLIAAREFQNKTVLPTQDLIAALQKERRLSLWQIGAGAARQADRGALEAQRRVTDRAREKVQRNSKDSGLREDLLPRVVQRIDAFVLRMGALDAVRRTIDAGVAERTRTLDEFAGMIDAGFGIYSAVVPGNGDIAMDARTLTTFGRARELLSREDALLTGALAAGRFTASERAAFAQMVGAQRYLHLDNAPHLADTDLARYRTVAESPQFAQLRSLEDQAIRSSDPAEQAGGGGHGNGNGNRRDGAGTGTNGRPNGRVETPARTPPPVDPTAWRAAADGVSSKLFEFENAQLDSVSKRATDIAIGVFLRLLIAGGLGLIAIVASTYIAFRIARRLLRECRTLASRVVDFTQRRLPELAQQVRDGRPAEPGDDLPEYDYRINEVRQIADSFTRARDAVLVAAAGEVAAREGISEVFVNLARRNQALLHRQLSLLDTMERRTEDPSELGDLFRLDHLATRMRRHAEGLVILAGKSAGRAWRRPVPLVDVVRGAVAEVEDYTRVRVEPMPRLALRGAAVADVIHLLAEIVENATTYSPPTAPVQIAGHTVASGFVIEVEDRGLGMPAEEIEAANARLLEPPEFDPADSAQLGLFVVARLARRHDITVTLRPSPYGGTTAIALIPSALITSVDEPEPASRRSTTTTGPMRALPHNGEALTEGEPAGGVVRLVTEPQRPLPVREVPNVRQAATPTPQPASPAPPPAPVAAPQQEGDDLPRRRRQSHLAPQLKERVDADLAAQRQANGMPAPPMPLAAPVPVADEPPAVPADDPARSPEAMRSMMGAMQRGWQRGRDEAARAETATQDTADRIQADQEDERP</sequence>
<keyword evidence="7" id="KW-0472">Membrane</keyword>
<organism evidence="9 10">
    <name type="scientific">Actinomadura fulvescens</name>
    <dbReference type="NCBI Taxonomy" id="46160"/>
    <lineage>
        <taxon>Bacteria</taxon>
        <taxon>Bacillati</taxon>
        <taxon>Actinomycetota</taxon>
        <taxon>Actinomycetes</taxon>
        <taxon>Streptosporangiales</taxon>
        <taxon>Thermomonosporaceae</taxon>
        <taxon>Actinomadura</taxon>
    </lineage>
</organism>
<reference evidence="9 10" key="1">
    <citation type="journal article" date="2019" name="Int. J. Syst. Evol. Microbiol.">
        <title>The Global Catalogue of Microorganisms (GCM) 10K type strain sequencing project: providing services to taxonomists for standard genome sequencing and annotation.</title>
        <authorList>
            <consortium name="The Broad Institute Genomics Platform"/>
            <consortium name="The Broad Institute Genome Sequencing Center for Infectious Disease"/>
            <person name="Wu L."/>
            <person name="Ma J."/>
        </authorList>
    </citation>
    <scope>NUCLEOTIDE SEQUENCE [LARGE SCALE GENOMIC DNA]</scope>
    <source>
        <strain evidence="9 10">JCM 6833</strain>
    </source>
</reference>
<dbReference type="InterPro" id="IPR010910">
    <property type="entry name" value="Nitrate/nitrite_sensing_bac"/>
</dbReference>
<dbReference type="SMART" id="SM00387">
    <property type="entry name" value="HATPase_c"/>
    <property type="match status" value="1"/>
</dbReference>
<evidence type="ECO:0000256" key="7">
    <source>
        <dbReference type="SAM" id="Phobius"/>
    </source>
</evidence>
<proteinExistence type="predicted"/>
<evidence type="ECO:0000256" key="6">
    <source>
        <dbReference type="SAM" id="MobiDB-lite"/>
    </source>
</evidence>
<dbReference type="InterPro" id="IPR036890">
    <property type="entry name" value="HATPase_C_sf"/>
</dbReference>
<keyword evidence="4" id="KW-0808">Transferase</keyword>